<feature type="region of interest" description="Disordered" evidence="2">
    <location>
        <begin position="1"/>
        <end position="130"/>
    </location>
</feature>
<feature type="domain" description="RING-type" evidence="4">
    <location>
        <begin position="504"/>
        <end position="594"/>
    </location>
</feature>
<feature type="compositionally biased region" description="Pro residues" evidence="2">
    <location>
        <begin position="85"/>
        <end position="97"/>
    </location>
</feature>
<evidence type="ECO:0000256" key="3">
    <source>
        <dbReference type="SAM" id="Phobius"/>
    </source>
</evidence>
<keyword evidence="1" id="KW-0479">Metal-binding</keyword>
<accession>A0A8H5LVC8</accession>
<feature type="compositionally biased region" description="Basic and acidic residues" evidence="2">
    <location>
        <begin position="229"/>
        <end position="238"/>
    </location>
</feature>
<gene>
    <name evidence="5" type="ORF">D9758_001798</name>
</gene>
<comment type="caution">
    <text evidence="5">The sequence shown here is derived from an EMBL/GenBank/DDBJ whole genome shotgun (WGS) entry which is preliminary data.</text>
</comment>
<name>A0A8H5LVC8_9AGAR</name>
<feature type="compositionally biased region" description="Low complexity" evidence="2">
    <location>
        <begin position="67"/>
        <end position="84"/>
    </location>
</feature>
<dbReference type="InterPro" id="IPR013083">
    <property type="entry name" value="Znf_RING/FYVE/PHD"/>
</dbReference>
<keyword evidence="1" id="KW-0863">Zinc-finger</keyword>
<feature type="transmembrane region" description="Helical" evidence="3">
    <location>
        <begin position="155"/>
        <end position="181"/>
    </location>
</feature>
<dbReference type="GO" id="GO:0008270">
    <property type="term" value="F:zinc ion binding"/>
    <property type="evidence" value="ECO:0007669"/>
    <property type="project" value="UniProtKB-KW"/>
</dbReference>
<evidence type="ECO:0000256" key="2">
    <source>
        <dbReference type="SAM" id="MobiDB-lite"/>
    </source>
</evidence>
<feature type="compositionally biased region" description="Basic and acidic residues" evidence="2">
    <location>
        <begin position="269"/>
        <end position="280"/>
    </location>
</feature>
<feature type="compositionally biased region" description="Polar residues" evidence="2">
    <location>
        <begin position="29"/>
        <end position="42"/>
    </location>
</feature>
<dbReference type="InterPro" id="IPR051826">
    <property type="entry name" value="E3_ubiquitin-ligase_domain"/>
</dbReference>
<protein>
    <recommendedName>
        <fullName evidence="4">RING-type domain-containing protein</fullName>
    </recommendedName>
</protein>
<evidence type="ECO:0000313" key="6">
    <source>
        <dbReference type="Proteomes" id="UP000559256"/>
    </source>
</evidence>
<evidence type="ECO:0000259" key="4">
    <source>
        <dbReference type="PROSITE" id="PS50089"/>
    </source>
</evidence>
<dbReference type="Gene3D" id="3.30.40.10">
    <property type="entry name" value="Zinc/RING finger domain, C3HC4 (zinc finger)"/>
    <property type="match status" value="1"/>
</dbReference>
<keyword evidence="3" id="KW-1133">Transmembrane helix</keyword>
<reference evidence="5 6" key="1">
    <citation type="journal article" date="2020" name="ISME J.">
        <title>Uncovering the hidden diversity of litter-decomposition mechanisms in mushroom-forming fungi.</title>
        <authorList>
            <person name="Floudas D."/>
            <person name="Bentzer J."/>
            <person name="Ahren D."/>
            <person name="Johansson T."/>
            <person name="Persson P."/>
            <person name="Tunlid A."/>
        </authorList>
    </citation>
    <scope>NUCLEOTIDE SEQUENCE [LARGE SCALE GENOMIC DNA]</scope>
    <source>
        <strain evidence="5 6">CBS 291.85</strain>
    </source>
</reference>
<feature type="transmembrane region" description="Helical" evidence="3">
    <location>
        <begin position="298"/>
        <end position="318"/>
    </location>
</feature>
<feature type="compositionally biased region" description="Polar residues" evidence="2">
    <location>
        <begin position="1"/>
        <end position="11"/>
    </location>
</feature>
<keyword evidence="3" id="KW-0812">Transmembrane</keyword>
<dbReference type="GO" id="GO:0005737">
    <property type="term" value="C:cytoplasm"/>
    <property type="evidence" value="ECO:0007669"/>
    <property type="project" value="TreeGrafter"/>
</dbReference>
<dbReference type="PANTHER" id="PTHR22765">
    <property type="entry name" value="RING FINGER AND PROTEASE ASSOCIATED DOMAIN-CONTAINING"/>
    <property type="match status" value="1"/>
</dbReference>
<dbReference type="PROSITE" id="PS50089">
    <property type="entry name" value="ZF_RING_2"/>
    <property type="match status" value="1"/>
</dbReference>
<dbReference type="PANTHER" id="PTHR22765:SF416">
    <property type="entry name" value="E3 UBIQUITIN-PROTEIN LIGASE GODZILLA"/>
    <property type="match status" value="1"/>
</dbReference>
<dbReference type="CDD" id="cd16448">
    <property type="entry name" value="RING-H2"/>
    <property type="match status" value="1"/>
</dbReference>
<dbReference type="Proteomes" id="UP000559256">
    <property type="component" value="Unassembled WGS sequence"/>
</dbReference>
<dbReference type="SUPFAM" id="SSF57850">
    <property type="entry name" value="RING/U-box"/>
    <property type="match status" value="1"/>
</dbReference>
<dbReference type="OrthoDB" id="8062037at2759"/>
<dbReference type="SMART" id="SM00184">
    <property type="entry name" value="RING"/>
    <property type="match status" value="1"/>
</dbReference>
<feature type="transmembrane region" description="Helical" evidence="3">
    <location>
        <begin position="201"/>
        <end position="223"/>
    </location>
</feature>
<evidence type="ECO:0000256" key="1">
    <source>
        <dbReference type="PROSITE-ProRule" id="PRU00175"/>
    </source>
</evidence>
<dbReference type="GO" id="GO:0006511">
    <property type="term" value="P:ubiquitin-dependent protein catabolic process"/>
    <property type="evidence" value="ECO:0007669"/>
    <property type="project" value="TreeGrafter"/>
</dbReference>
<organism evidence="5 6">
    <name type="scientific">Tetrapyrgos nigripes</name>
    <dbReference type="NCBI Taxonomy" id="182062"/>
    <lineage>
        <taxon>Eukaryota</taxon>
        <taxon>Fungi</taxon>
        <taxon>Dikarya</taxon>
        <taxon>Basidiomycota</taxon>
        <taxon>Agaricomycotina</taxon>
        <taxon>Agaricomycetes</taxon>
        <taxon>Agaricomycetidae</taxon>
        <taxon>Agaricales</taxon>
        <taxon>Marasmiineae</taxon>
        <taxon>Marasmiaceae</taxon>
        <taxon>Tetrapyrgos</taxon>
    </lineage>
</organism>
<feature type="transmembrane region" description="Helical" evidence="3">
    <location>
        <begin position="330"/>
        <end position="347"/>
    </location>
</feature>
<sequence>MSDTRSTSLHRSLSVGDTPISSSSESPSGRPNNQTRPTSSVLITIPNKRVSAPHSAHPANSYSTYRPFPSQSTSQSPSPSNNPSSLPPPPPPPPAPASPQSAVLRPTPPNPPTIQSTDATQDRPAVRPYQRPRSQFSRMMLFLGYGRDASRSRRLLVSFIWNMFWGSVQVIAIIVVLAIFSSKESPTMPGIDEWTACERPLGAWLCIWIARVSLVSTLAYWSWASDRKTSANRSDPEARPGASEMNSPVTISPRPVHVPTAAPSRTRRNPIEPELTHAERPPPPPPPPPPHSALYRRLSLLSSLTTLTWFLTAHILIYTSANSCRYSSPHIWWLAFSILCITYLVILEVLILGLVVFVIAPLLFLIWNIFLICIGRHPLQNPHMIKPEIGKLPKTMVDNIPLVMYIPPPPDSAPSEGPMKIPDIAYSYPPKPQPQPTPPTPARRRFRFIKKISSKVRQKGDSDNTKHDSKEKESSQTGLPTTWEDHWELEGYPFVVLEGNRAACAICLMDFEEPKRIHPAPEDKSKATVTVGTARVSDSSPEEGNIAEENRQLQLEDAGEGAQPLRLLTCGHVFHKTCLDPWLIDVSGRCPTCQRPVEFPEPQKKTKKSGGRS</sequence>
<dbReference type="AlphaFoldDB" id="A0A8H5LVC8"/>
<keyword evidence="3" id="KW-0472">Membrane</keyword>
<proteinExistence type="predicted"/>
<keyword evidence="1" id="KW-0862">Zinc</keyword>
<feature type="transmembrane region" description="Helical" evidence="3">
    <location>
        <begin position="354"/>
        <end position="372"/>
    </location>
</feature>
<feature type="compositionally biased region" description="Basic residues" evidence="2">
    <location>
        <begin position="442"/>
        <end position="457"/>
    </location>
</feature>
<dbReference type="EMBL" id="JAACJM010000010">
    <property type="protein sequence ID" value="KAF5370854.1"/>
    <property type="molecule type" value="Genomic_DNA"/>
</dbReference>
<dbReference type="InterPro" id="IPR001841">
    <property type="entry name" value="Znf_RING"/>
</dbReference>
<feature type="region of interest" description="Disordered" evidence="2">
    <location>
        <begin position="229"/>
        <end position="289"/>
    </location>
</feature>
<keyword evidence="6" id="KW-1185">Reference proteome</keyword>
<feature type="compositionally biased region" description="Basic and acidic residues" evidence="2">
    <location>
        <begin position="458"/>
        <end position="474"/>
    </location>
</feature>
<dbReference type="GO" id="GO:0061630">
    <property type="term" value="F:ubiquitin protein ligase activity"/>
    <property type="evidence" value="ECO:0007669"/>
    <property type="project" value="TreeGrafter"/>
</dbReference>
<feature type="compositionally biased region" description="Pro residues" evidence="2">
    <location>
        <begin position="429"/>
        <end position="441"/>
    </location>
</feature>
<dbReference type="Pfam" id="PF13639">
    <property type="entry name" value="zf-RING_2"/>
    <property type="match status" value="1"/>
</dbReference>
<evidence type="ECO:0000313" key="5">
    <source>
        <dbReference type="EMBL" id="KAF5370854.1"/>
    </source>
</evidence>
<feature type="region of interest" description="Disordered" evidence="2">
    <location>
        <begin position="424"/>
        <end position="482"/>
    </location>
</feature>